<dbReference type="KEGG" id="blac:94346416"/>
<dbReference type="EMBL" id="SHOA02000203">
    <property type="protein sequence ID" value="TDH66220.1"/>
    <property type="molecule type" value="Genomic_DNA"/>
</dbReference>
<proteinExistence type="predicted"/>
<comment type="caution">
    <text evidence="2">The sequence shown here is derived from an EMBL/GenBank/DDBJ whole genome shotgun (WGS) entry which is preliminary data.</text>
</comment>
<name>A0A976FGA5_BRELC</name>
<reference evidence="2 3" key="1">
    <citation type="journal article" date="2021" name="Genome Biol.">
        <title>AFLAP: assembly-free linkage analysis pipeline using k-mers from genome sequencing data.</title>
        <authorList>
            <person name="Fletcher K."/>
            <person name="Zhang L."/>
            <person name="Gil J."/>
            <person name="Han R."/>
            <person name="Cavanaugh K."/>
            <person name="Michelmore R."/>
        </authorList>
    </citation>
    <scope>NUCLEOTIDE SEQUENCE [LARGE SCALE GENOMIC DNA]</scope>
    <source>
        <strain evidence="2 3">SF5</strain>
    </source>
</reference>
<keyword evidence="3" id="KW-1185">Reference proteome</keyword>
<evidence type="ECO:0000313" key="2">
    <source>
        <dbReference type="EMBL" id="TDH66220.1"/>
    </source>
</evidence>
<dbReference type="Proteomes" id="UP000294530">
    <property type="component" value="Unassembled WGS sequence"/>
</dbReference>
<evidence type="ECO:0008006" key="4">
    <source>
        <dbReference type="Google" id="ProtNLM"/>
    </source>
</evidence>
<feature type="chain" id="PRO_5037469308" description="RxLR effector protein" evidence="1">
    <location>
        <begin position="22"/>
        <end position="161"/>
    </location>
</feature>
<feature type="signal peptide" evidence="1">
    <location>
        <begin position="1"/>
        <end position="21"/>
    </location>
</feature>
<evidence type="ECO:0000256" key="1">
    <source>
        <dbReference type="SAM" id="SignalP"/>
    </source>
</evidence>
<organism evidence="2 3">
    <name type="scientific">Bremia lactucae</name>
    <name type="common">Lettuce downy mildew</name>
    <dbReference type="NCBI Taxonomy" id="4779"/>
    <lineage>
        <taxon>Eukaryota</taxon>
        <taxon>Sar</taxon>
        <taxon>Stramenopiles</taxon>
        <taxon>Oomycota</taxon>
        <taxon>Peronosporomycetes</taxon>
        <taxon>Peronosporales</taxon>
        <taxon>Peronosporaceae</taxon>
        <taxon>Bremia</taxon>
    </lineage>
</organism>
<dbReference type="GeneID" id="94346416"/>
<sequence length="161" mass="17988">MINITNSQFLLVIALLASVSAVTPISKIKSFAGPEEETSDLTRQLRAPRPVSSKSVPNLLRSLSSVDSKSVSAGDIVEERNPGIRHSMAWAFSEPINTVLRLKGITAEEAEAKLRAGKFYRKFLYGTYPNHFRDYQNNLHPLNRKIGRKPKIVPTNYPQPI</sequence>
<accession>A0A976FGA5</accession>
<gene>
    <name evidence="2" type="ORF">CCR75_002648</name>
</gene>
<evidence type="ECO:0000313" key="3">
    <source>
        <dbReference type="Proteomes" id="UP000294530"/>
    </source>
</evidence>
<dbReference type="AlphaFoldDB" id="A0A976FGA5"/>
<dbReference type="RefSeq" id="XP_067815719.1">
    <property type="nucleotide sequence ID" value="XM_067960745.1"/>
</dbReference>
<protein>
    <recommendedName>
        <fullName evidence="4">RxLR effector protein</fullName>
    </recommendedName>
</protein>
<keyword evidence="1" id="KW-0732">Signal</keyword>